<proteinExistence type="predicted"/>
<protein>
    <submittedName>
        <fullName evidence="1">Uncharacterized protein</fullName>
    </submittedName>
</protein>
<dbReference type="Proteomes" id="UP000614350">
    <property type="component" value="Unassembled WGS sequence"/>
</dbReference>
<gene>
    <name evidence="1" type="ORF">HZH66_012429</name>
</gene>
<evidence type="ECO:0000313" key="2">
    <source>
        <dbReference type="Proteomes" id="UP000614350"/>
    </source>
</evidence>
<organism evidence="1 2">
    <name type="scientific">Vespula vulgaris</name>
    <name type="common">Yellow jacket</name>
    <name type="synonym">Wasp</name>
    <dbReference type="NCBI Taxonomy" id="7454"/>
    <lineage>
        <taxon>Eukaryota</taxon>
        <taxon>Metazoa</taxon>
        <taxon>Ecdysozoa</taxon>
        <taxon>Arthropoda</taxon>
        <taxon>Hexapoda</taxon>
        <taxon>Insecta</taxon>
        <taxon>Pterygota</taxon>
        <taxon>Neoptera</taxon>
        <taxon>Endopterygota</taxon>
        <taxon>Hymenoptera</taxon>
        <taxon>Apocrita</taxon>
        <taxon>Aculeata</taxon>
        <taxon>Vespoidea</taxon>
        <taxon>Vespidae</taxon>
        <taxon>Vespinae</taxon>
        <taxon>Vespula</taxon>
    </lineage>
</organism>
<dbReference type="AlphaFoldDB" id="A0A834JBU7"/>
<dbReference type="EMBL" id="JACSEA010000016">
    <property type="protein sequence ID" value="KAF7384179.1"/>
    <property type="molecule type" value="Genomic_DNA"/>
</dbReference>
<name>A0A834JBU7_VESVU</name>
<accession>A0A834JBU7</accession>
<reference evidence="1" key="1">
    <citation type="journal article" date="2020" name="G3 (Bethesda)">
        <title>High-Quality Assemblies for Three Invasive Social Wasps from the &lt;i&gt;Vespula&lt;/i&gt; Genus.</title>
        <authorList>
            <person name="Harrop T.W.R."/>
            <person name="Guhlin J."/>
            <person name="McLaughlin G.M."/>
            <person name="Permina E."/>
            <person name="Stockwell P."/>
            <person name="Gilligan J."/>
            <person name="Le Lec M.F."/>
            <person name="Gruber M.A.M."/>
            <person name="Quinn O."/>
            <person name="Lovegrove M."/>
            <person name="Duncan E.J."/>
            <person name="Remnant E.J."/>
            <person name="Van Eeckhoven J."/>
            <person name="Graham B."/>
            <person name="Knapp R.A."/>
            <person name="Langford K.W."/>
            <person name="Kronenberg Z."/>
            <person name="Press M.O."/>
            <person name="Eacker S.M."/>
            <person name="Wilson-Rankin E.E."/>
            <person name="Purcell J."/>
            <person name="Lester P.J."/>
            <person name="Dearden P.K."/>
        </authorList>
    </citation>
    <scope>NUCLEOTIDE SEQUENCE</scope>
    <source>
        <strain evidence="1">Marl-1</strain>
    </source>
</reference>
<sequence>MRGLDFACDVKRIVEKHSVFRPNLNHILQRESGAEVSVQRADCIAASALSFLAGGGATILQKTDSTN</sequence>
<evidence type="ECO:0000313" key="1">
    <source>
        <dbReference type="EMBL" id="KAF7384179.1"/>
    </source>
</evidence>
<keyword evidence="2" id="KW-1185">Reference proteome</keyword>
<comment type="caution">
    <text evidence="1">The sequence shown here is derived from an EMBL/GenBank/DDBJ whole genome shotgun (WGS) entry which is preliminary data.</text>
</comment>